<organism evidence="1 2">
    <name type="scientific">Rubroshorea leprosula</name>
    <dbReference type="NCBI Taxonomy" id="152421"/>
    <lineage>
        <taxon>Eukaryota</taxon>
        <taxon>Viridiplantae</taxon>
        <taxon>Streptophyta</taxon>
        <taxon>Embryophyta</taxon>
        <taxon>Tracheophyta</taxon>
        <taxon>Spermatophyta</taxon>
        <taxon>Magnoliopsida</taxon>
        <taxon>eudicotyledons</taxon>
        <taxon>Gunneridae</taxon>
        <taxon>Pentapetalae</taxon>
        <taxon>rosids</taxon>
        <taxon>malvids</taxon>
        <taxon>Malvales</taxon>
        <taxon>Dipterocarpaceae</taxon>
        <taxon>Rubroshorea</taxon>
    </lineage>
</organism>
<dbReference type="EMBL" id="BPVZ01000012">
    <property type="protein sequence ID" value="GKU98041.1"/>
    <property type="molecule type" value="Genomic_DNA"/>
</dbReference>
<proteinExistence type="predicted"/>
<protein>
    <submittedName>
        <fullName evidence="1">Uncharacterized protein</fullName>
    </submittedName>
</protein>
<evidence type="ECO:0000313" key="2">
    <source>
        <dbReference type="Proteomes" id="UP001054252"/>
    </source>
</evidence>
<sequence>MCTCRIWVLFSRRGMDVVVRNGEKTKIRRGKRKREDGYVMGYQKEGEREKGRCVPAGFGCCLVEEEWM</sequence>
<comment type="caution">
    <text evidence="1">The sequence shown here is derived from an EMBL/GenBank/DDBJ whole genome shotgun (WGS) entry which is preliminary data.</text>
</comment>
<gene>
    <name evidence="1" type="ORF">SLEP1_g11094</name>
</gene>
<accession>A0AAV5IIP5</accession>
<dbReference type="Proteomes" id="UP001054252">
    <property type="component" value="Unassembled WGS sequence"/>
</dbReference>
<name>A0AAV5IIP5_9ROSI</name>
<reference evidence="1 2" key="1">
    <citation type="journal article" date="2021" name="Commun. Biol.">
        <title>The genome of Shorea leprosula (Dipterocarpaceae) highlights the ecological relevance of drought in aseasonal tropical rainforests.</title>
        <authorList>
            <person name="Ng K.K.S."/>
            <person name="Kobayashi M.J."/>
            <person name="Fawcett J.A."/>
            <person name="Hatakeyama M."/>
            <person name="Paape T."/>
            <person name="Ng C.H."/>
            <person name="Ang C.C."/>
            <person name="Tnah L.H."/>
            <person name="Lee C.T."/>
            <person name="Nishiyama T."/>
            <person name="Sese J."/>
            <person name="O'Brien M.J."/>
            <person name="Copetti D."/>
            <person name="Mohd Noor M.I."/>
            <person name="Ong R.C."/>
            <person name="Putra M."/>
            <person name="Sireger I.Z."/>
            <person name="Indrioko S."/>
            <person name="Kosugi Y."/>
            <person name="Izuno A."/>
            <person name="Isagi Y."/>
            <person name="Lee S.L."/>
            <person name="Shimizu K.K."/>
        </authorList>
    </citation>
    <scope>NUCLEOTIDE SEQUENCE [LARGE SCALE GENOMIC DNA]</scope>
    <source>
        <strain evidence="1">214</strain>
    </source>
</reference>
<keyword evidence="2" id="KW-1185">Reference proteome</keyword>
<dbReference type="AlphaFoldDB" id="A0AAV5IIP5"/>
<evidence type="ECO:0000313" key="1">
    <source>
        <dbReference type="EMBL" id="GKU98041.1"/>
    </source>
</evidence>